<dbReference type="Proteomes" id="UP000438760">
    <property type="component" value="Unassembled WGS sequence"/>
</dbReference>
<gene>
    <name evidence="6" type="ORF">GJV76_15275</name>
</gene>
<dbReference type="CDD" id="cd17535">
    <property type="entry name" value="REC_NarL-like"/>
    <property type="match status" value="1"/>
</dbReference>
<evidence type="ECO:0000259" key="4">
    <source>
        <dbReference type="PROSITE" id="PS50043"/>
    </source>
</evidence>
<evidence type="ECO:0000256" key="3">
    <source>
        <dbReference type="PROSITE-ProRule" id="PRU00169"/>
    </source>
</evidence>
<feature type="modified residue" description="4-aspartylphosphate" evidence="3">
    <location>
        <position position="54"/>
    </location>
</feature>
<dbReference type="GO" id="GO:0003677">
    <property type="term" value="F:DNA binding"/>
    <property type="evidence" value="ECO:0007669"/>
    <property type="project" value="UniProtKB-KW"/>
</dbReference>
<protein>
    <submittedName>
        <fullName evidence="6">Response regulator</fullName>
    </submittedName>
</protein>
<comment type="caution">
    <text evidence="6">The sequence shown here is derived from an EMBL/GenBank/DDBJ whole genome shotgun (WGS) entry which is preliminary data.</text>
</comment>
<dbReference type="RefSeq" id="WP_155093447.1">
    <property type="nucleotide sequence ID" value="NZ_WMJX01000091.1"/>
</dbReference>
<dbReference type="PROSITE" id="PS50043">
    <property type="entry name" value="HTH_LUXR_2"/>
    <property type="match status" value="1"/>
</dbReference>
<dbReference type="PANTHER" id="PTHR45566:SF1">
    <property type="entry name" value="HTH-TYPE TRANSCRIPTIONAL REGULATOR YHJB-RELATED"/>
    <property type="match status" value="1"/>
</dbReference>
<evidence type="ECO:0000256" key="1">
    <source>
        <dbReference type="ARBA" id="ARBA00022553"/>
    </source>
</evidence>
<dbReference type="Pfam" id="PF00072">
    <property type="entry name" value="Response_reg"/>
    <property type="match status" value="1"/>
</dbReference>
<dbReference type="InterPro" id="IPR000792">
    <property type="entry name" value="Tscrpt_reg_LuxR_C"/>
</dbReference>
<dbReference type="InterPro" id="IPR011006">
    <property type="entry name" value="CheY-like_superfamily"/>
</dbReference>
<evidence type="ECO:0000313" key="7">
    <source>
        <dbReference type="Proteomes" id="UP000438760"/>
    </source>
</evidence>
<evidence type="ECO:0000259" key="5">
    <source>
        <dbReference type="PROSITE" id="PS50110"/>
    </source>
</evidence>
<reference evidence="6 7" key="1">
    <citation type="submission" date="2019-11" db="EMBL/GenBank/DDBJ databases">
        <title>Genome of Strain BIT-d1.</title>
        <authorList>
            <person name="Yang Y."/>
        </authorList>
    </citation>
    <scope>NUCLEOTIDE SEQUENCE [LARGE SCALE GENOMIC DNA]</scope>
    <source>
        <strain evidence="6 7">BIT-d1</strain>
    </source>
</reference>
<name>A0A6I3LQ43_9FLAO</name>
<dbReference type="Gene3D" id="3.40.50.2300">
    <property type="match status" value="1"/>
</dbReference>
<dbReference type="PANTHER" id="PTHR45566">
    <property type="entry name" value="HTH-TYPE TRANSCRIPTIONAL REGULATOR YHJB-RELATED"/>
    <property type="match status" value="1"/>
</dbReference>
<dbReference type="EMBL" id="WMJX01000091">
    <property type="protein sequence ID" value="MTG99460.1"/>
    <property type="molecule type" value="Genomic_DNA"/>
</dbReference>
<feature type="domain" description="HTH luxR-type" evidence="4">
    <location>
        <begin position="140"/>
        <end position="205"/>
    </location>
</feature>
<evidence type="ECO:0000313" key="6">
    <source>
        <dbReference type="EMBL" id="MTG99460.1"/>
    </source>
</evidence>
<keyword evidence="2" id="KW-0238">DNA-binding</keyword>
<keyword evidence="1 3" id="KW-0597">Phosphoprotein</keyword>
<accession>A0A6I3LQ43</accession>
<dbReference type="InterPro" id="IPR051015">
    <property type="entry name" value="EvgA-like"/>
</dbReference>
<feature type="domain" description="Response regulatory" evidence="5">
    <location>
        <begin position="3"/>
        <end position="119"/>
    </location>
</feature>
<dbReference type="GO" id="GO:0000160">
    <property type="term" value="P:phosphorelay signal transduction system"/>
    <property type="evidence" value="ECO:0007669"/>
    <property type="project" value="InterPro"/>
</dbReference>
<dbReference type="Pfam" id="PF00196">
    <property type="entry name" value="GerE"/>
    <property type="match status" value="1"/>
</dbReference>
<dbReference type="GO" id="GO:0006355">
    <property type="term" value="P:regulation of DNA-templated transcription"/>
    <property type="evidence" value="ECO:0007669"/>
    <property type="project" value="InterPro"/>
</dbReference>
<dbReference type="SMART" id="SM00421">
    <property type="entry name" value="HTH_LUXR"/>
    <property type="match status" value="1"/>
</dbReference>
<keyword evidence="7" id="KW-1185">Reference proteome</keyword>
<dbReference type="SUPFAM" id="SSF52172">
    <property type="entry name" value="CheY-like"/>
    <property type="match status" value="1"/>
</dbReference>
<proteinExistence type="predicted"/>
<organism evidence="6 7">
    <name type="scientific">Myroides albus</name>
    <dbReference type="NCBI Taxonomy" id="2562892"/>
    <lineage>
        <taxon>Bacteria</taxon>
        <taxon>Pseudomonadati</taxon>
        <taxon>Bacteroidota</taxon>
        <taxon>Flavobacteriia</taxon>
        <taxon>Flavobacteriales</taxon>
        <taxon>Flavobacteriaceae</taxon>
        <taxon>Myroides</taxon>
    </lineage>
</organism>
<dbReference type="OrthoDB" id="9797341at2"/>
<sequence>MVRIGIVDDHTLFRESFELLVNQFENSKVVCQCSNGLELLKELEEKEIDLIFLDLQMPVMDGFQTASLVLTRFPKIKIIVLTSFSDLYNIERMLQLNISGYLTKSIQPSLLEKAIRIVSEGGVFYDGNIKQIIHIFQQHVYKSEVVLTDKEIVIIKLFALQHSGKEIAEKLNLSLRTIEKYKENLIYKTNASNFIGVIIYAMQRHYISLSELYR</sequence>
<dbReference type="InterPro" id="IPR001789">
    <property type="entry name" value="Sig_transdc_resp-reg_receiver"/>
</dbReference>
<dbReference type="InterPro" id="IPR016032">
    <property type="entry name" value="Sig_transdc_resp-reg_C-effctor"/>
</dbReference>
<dbReference type="SMART" id="SM00448">
    <property type="entry name" value="REC"/>
    <property type="match status" value="1"/>
</dbReference>
<evidence type="ECO:0000256" key="2">
    <source>
        <dbReference type="ARBA" id="ARBA00023125"/>
    </source>
</evidence>
<dbReference type="AlphaFoldDB" id="A0A6I3LQ43"/>
<dbReference type="PROSITE" id="PS50110">
    <property type="entry name" value="RESPONSE_REGULATORY"/>
    <property type="match status" value="1"/>
</dbReference>
<dbReference type="SUPFAM" id="SSF46894">
    <property type="entry name" value="C-terminal effector domain of the bipartite response regulators"/>
    <property type="match status" value="1"/>
</dbReference>
<dbReference type="InterPro" id="IPR058245">
    <property type="entry name" value="NreC/VraR/RcsB-like_REC"/>
</dbReference>